<gene>
    <name evidence="1" type="ORF">Pint_23180</name>
</gene>
<protein>
    <submittedName>
        <fullName evidence="1">Uncharacterized protein</fullName>
    </submittedName>
</protein>
<comment type="caution">
    <text evidence="1">The sequence shown here is derived from an EMBL/GenBank/DDBJ whole genome shotgun (WGS) entry which is preliminary data.</text>
</comment>
<dbReference type="Proteomes" id="UP001163603">
    <property type="component" value="Chromosome 6"/>
</dbReference>
<evidence type="ECO:0000313" key="2">
    <source>
        <dbReference type="Proteomes" id="UP001163603"/>
    </source>
</evidence>
<reference evidence="2" key="1">
    <citation type="journal article" date="2023" name="G3 (Bethesda)">
        <title>Genome assembly and association tests identify interacting loci associated with vigor, precocity, and sex in interspecific pistachio rootstocks.</title>
        <authorList>
            <person name="Palmer W."/>
            <person name="Jacygrad E."/>
            <person name="Sagayaradj S."/>
            <person name="Cavanaugh K."/>
            <person name="Han R."/>
            <person name="Bertier L."/>
            <person name="Beede B."/>
            <person name="Kafkas S."/>
            <person name="Golino D."/>
            <person name="Preece J."/>
            <person name="Michelmore R."/>
        </authorList>
    </citation>
    <scope>NUCLEOTIDE SEQUENCE [LARGE SCALE GENOMIC DNA]</scope>
</reference>
<dbReference type="EMBL" id="CM047741">
    <property type="protein sequence ID" value="KAJ0038150.1"/>
    <property type="molecule type" value="Genomic_DNA"/>
</dbReference>
<evidence type="ECO:0000313" key="1">
    <source>
        <dbReference type="EMBL" id="KAJ0038150.1"/>
    </source>
</evidence>
<sequence>MAYNMLLEYASGGTLGDIIENSKFGLPEDEVRRHTRSILEGLFHSHEGGYVHCDVKPDNILLMPTSTKKFVAKKRGRQRKKQRIDPFLRGTPLYLAPETVVHHVQEPPSDIWALGCVVLEMLTGKSAWNVNMGTEELLRMIGDDYSLPEIPTEISKEARDFLKGCFVRNPMFRFTAEMLLDTPFVQGLEEELQSVEEDLKEEWSLSYEENEHGASSCSCSEACSNFELGEECLLLYSSLEDDISEKENGGFDEVPNIIFEDAELMEALKKPVQQSPSIFAIPMGVFNGLCS</sequence>
<organism evidence="1 2">
    <name type="scientific">Pistacia integerrima</name>
    <dbReference type="NCBI Taxonomy" id="434235"/>
    <lineage>
        <taxon>Eukaryota</taxon>
        <taxon>Viridiplantae</taxon>
        <taxon>Streptophyta</taxon>
        <taxon>Embryophyta</taxon>
        <taxon>Tracheophyta</taxon>
        <taxon>Spermatophyta</taxon>
        <taxon>Magnoliopsida</taxon>
        <taxon>eudicotyledons</taxon>
        <taxon>Gunneridae</taxon>
        <taxon>Pentapetalae</taxon>
        <taxon>rosids</taxon>
        <taxon>malvids</taxon>
        <taxon>Sapindales</taxon>
        <taxon>Anacardiaceae</taxon>
        <taxon>Pistacia</taxon>
    </lineage>
</organism>
<name>A0ACC0YJF9_9ROSI</name>
<accession>A0ACC0YJF9</accession>
<proteinExistence type="predicted"/>
<keyword evidence="2" id="KW-1185">Reference proteome</keyword>